<sequence>MTRHRPPKPAQAKDPTQAAQETEPAPCWEKAQTRLNSFVRFVALVERAGNGLGTLAFTWATVVVLGGFSTDLGQDFWIEEDGVIPSLG</sequence>
<organism evidence="2 3">
    <name type="scientific">Eragrostis curvula</name>
    <name type="common">weeping love grass</name>
    <dbReference type="NCBI Taxonomy" id="38414"/>
    <lineage>
        <taxon>Eukaryota</taxon>
        <taxon>Viridiplantae</taxon>
        <taxon>Streptophyta</taxon>
        <taxon>Embryophyta</taxon>
        <taxon>Tracheophyta</taxon>
        <taxon>Spermatophyta</taxon>
        <taxon>Magnoliopsida</taxon>
        <taxon>Liliopsida</taxon>
        <taxon>Poales</taxon>
        <taxon>Poaceae</taxon>
        <taxon>PACMAD clade</taxon>
        <taxon>Chloridoideae</taxon>
        <taxon>Eragrostideae</taxon>
        <taxon>Eragrostidinae</taxon>
        <taxon>Eragrostis</taxon>
    </lineage>
</organism>
<keyword evidence="3" id="KW-1185">Reference proteome</keyword>
<evidence type="ECO:0000313" key="2">
    <source>
        <dbReference type="EMBL" id="TVU35920.1"/>
    </source>
</evidence>
<dbReference type="AlphaFoldDB" id="A0A5J9VLK2"/>
<proteinExistence type="predicted"/>
<name>A0A5J9VLK2_9POAL</name>
<comment type="caution">
    <text evidence="2">The sequence shown here is derived from an EMBL/GenBank/DDBJ whole genome shotgun (WGS) entry which is preliminary data.</text>
</comment>
<dbReference type="EMBL" id="RWGY01000009">
    <property type="protein sequence ID" value="TVU35920.1"/>
    <property type="molecule type" value="Genomic_DNA"/>
</dbReference>
<gene>
    <name evidence="2" type="ORF">EJB05_17827</name>
</gene>
<reference evidence="2 3" key="1">
    <citation type="journal article" date="2019" name="Sci. Rep.">
        <title>A high-quality genome of Eragrostis curvula grass provides insights into Poaceae evolution and supports new strategies to enhance forage quality.</title>
        <authorList>
            <person name="Carballo J."/>
            <person name="Santos B.A.C.M."/>
            <person name="Zappacosta D."/>
            <person name="Garbus I."/>
            <person name="Selva J.P."/>
            <person name="Gallo C.A."/>
            <person name="Diaz A."/>
            <person name="Albertini E."/>
            <person name="Caccamo M."/>
            <person name="Echenique V."/>
        </authorList>
    </citation>
    <scope>NUCLEOTIDE SEQUENCE [LARGE SCALE GENOMIC DNA]</scope>
    <source>
        <strain evidence="3">cv. Victoria</strain>
        <tissue evidence="2">Leaf</tissue>
    </source>
</reference>
<evidence type="ECO:0000256" key="1">
    <source>
        <dbReference type="SAM" id="MobiDB-lite"/>
    </source>
</evidence>
<dbReference type="OrthoDB" id="683358at2759"/>
<dbReference type="PANTHER" id="PTHR33115:SF50">
    <property type="entry name" value="ARM REPEAT SUPERFAMILY PROTEIN"/>
    <property type="match status" value="1"/>
</dbReference>
<dbReference type="Proteomes" id="UP000324897">
    <property type="component" value="Unassembled WGS sequence"/>
</dbReference>
<accession>A0A5J9VLK2</accession>
<dbReference type="PANTHER" id="PTHR33115">
    <property type="entry name" value="ARM REPEAT SUPERFAMILY PROTEIN"/>
    <property type="match status" value="1"/>
</dbReference>
<evidence type="ECO:0000313" key="3">
    <source>
        <dbReference type="Proteomes" id="UP000324897"/>
    </source>
</evidence>
<feature type="region of interest" description="Disordered" evidence="1">
    <location>
        <begin position="1"/>
        <end position="25"/>
    </location>
</feature>
<dbReference type="Gramene" id="TVU35920">
    <property type="protein sequence ID" value="TVU35920"/>
    <property type="gene ID" value="EJB05_17827"/>
</dbReference>
<feature type="non-terminal residue" evidence="2">
    <location>
        <position position="1"/>
    </location>
</feature>
<protein>
    <submittedName>
        <fullName evidence="2">Uncharacterized protein</fullName>
    </submittedName>
</protein>